<protein>
    <submittedName>
        <fullName evidence="4">TetR/AcrR family transcriptional regulator</fullName>
    </submittedName>
</protein>
<dbReference type="Proteomes" id="UP001597106">
    <property type="component" value="Unassembled WGS sequence"/>
</dbReference>
<dbReference type="EMBL" id="JBHTJW010000001">
    <property type="protein sequence ID" value="MFD0928485.1"/>
    <property type="molecule type" value="Genomic_DNA"/>
</dbReference>
<evidence type="ECO:0000313" key="5">
    <source>
        <dbReference type="Proteomes" id="UP001597106"/>
    </source>
</evidence>
<accession>A0ABW3GFG2</accession>
<evidence type="ECO:0000256" key="1">
    <source>
        <dbReference type="ARBA" id="ARBA00023125"/>
    </source>
</evidence>
<dbReference type="PROSITE" id="PS50977">
    <property type="entry name" value="HTH_TETR_2"/>
    <property type="match status" value="1"/>
</dbReference>
<evidence type="ECO:0000259" key="3">
    <source>
        <dbReference type="PROSITE" id="PS50977"/>
    </source>
</evidence>
<dbReference type="InterPro" id="IPR009057">
    <property type="entry name" value="Homeodomain-like_sf"/>
</dbReference>
<evidence type="ECO:0000256" key="2">
    <source>
        <dbReference type="PROSITE-ProRule" id="PRU00335"/>
    </source>
</evidence>
<dbReference type="SUPFAM" id="SSF46689">
    <property type="entry name" value="Homeodomain-like"/>
    <property type="match status" value="1"/>
</dbReference>
<feature type="domain" description="HTH tetR-type" evidence="3">
    <location>
        <begin position="12"/>
        <end position="72"/>
    </location>
</feature>
<feature type="DNA-binding region" description="H-T-H motif" evidence="2">
    <location>
        <begin position="35"/>
        <end position="54"/>
    </location>
</feature>
<dbReference type="InterPro" id="IPR050109">
    <property type="entry name" value="HTH-type_TetR-like_transc_reg"/>
</dbReference>
<dbReference type="Pfam" id="PF00440">
    <property type="entry name" value="TetR_N"/>
    <property type="match status" value="1"/>
</dbReference>
<dbReference type="Gene3D" id="1.10.357.10">
    <property type="entry name" value="Tetracycline Repressor, domain 2"/>
    <property type="match status" value="1"/>
</dbReference>
<sequence length="208" mass="23433">MSLSNIQNSRADLRRNQVLTAATECFRNQGFHGTSMSQISKASGMSVGHIYHYFENKEAIIEAIVEKDLLKILNVTNRVEQNRGDGDIFDALIADVETTAMDTFYDPDAPLLLEVIAEAARNPKIANIIRRAEAMAMESIKSYFRKGMIQRHMNISEEALDTACNLIASLFEGFTIRLIRNPDLSLKRTVPMLGRTIQYVLEHELNPS</sequence>
<keyword evidence="1 2" id="KW-0238">DNA-binding</keyword>
<gene>
    <name evidence="4" type="ORF">ACFQ1T_01705</name>
</gene>
<dbReference type="InterPro" id="IPR001647">
    <property type="entry name" value="HTH_TetR"/>
</dbReference>
<evidence type="ECO:0000313" key="4">
    <source>
        <dbReference type="EMBL" id="MFD0928485.1"/>
    </source>
</evidence>
<dbReference type="PRINTS" id="PR00455">
    <property type="entry name" value="HTHTETR"/>
</dbReference>
<organism evidence="4 5">
    <name type="scientific">Methylophilus glucosoxydans</name>
    <dbReference type="NCBI Taxonomy" id="752553"/>
    <lineage>
        <taxon>Bacteria</taxon>
        <taxon>Pseudomonadati</taxon>
        <taxon>Pseudomonadota</taxon>
        <taxon>Betaproteobacteria</taxon>
        <taxon>Nitrosomonadales</taxon>
        <taxon>Methylophilaceae</taxon>
        <taxon>Methylophilus</taxon>
    </lineage>
</organism>
<comment type="caution">
    <text evidence="4">The sequence shown here is derived from an EMBL/GenBank/DDBJ whole genome shotgun (WGS) entry which is preliminary data.</text>
</comment>
<reference evidence="5" key="1">
    <citation type="journal article" date="2019" name="Int. J. Syst. Evol. Microbiol.">
        <title>The Global Catalogue of Microorganisms (GCM) 10K type strain sequencing project: providing services to taxonomists for standard genome sequencing and annotation.</title>
        <authorList>
            <consortium name="The Broad Institute Genomics Platform"/>
            <consortium name="The Broad Institute Genome Sequencing Center for Infectious Disease"/>
            <person name="Wu L."/>
            <person name="Ma J."/>
        </authorList>
    </citation>
    <scope>NUCLEOTIDE SEQUENCE [LARGE SCALE GENOMIC DNA]</scope>
    <source>
        <strain evidence="5">CCUG 59685</strain>
    </source>
</reference>
<name>A0ABW3GFG2_9PROT</name>
<dbReference type="PANTHER" id="PTHR30055:SF226">
    <property type="entry name" value="HTH-TYPE TRANSCRIPTIONAL REGULATOR PKSA"/>
    <property type="match status" value="1"/>
</dbReference>
<proteinExistence type="predicted"/>
<dbReference type="RefSeq" id="WP_379073518.1">
    <property type="nucleotide sequence ID" value="NZ_JBHTJW010000001.1"/>
</dbReference>
<keyword evidence="5" id="KW-1185">Reference proteome</keyword>
<dbReference type="PANTHER" id="PTHR30055">
    <property type="entry name" value="HTH-TYPE TRANSCRIPTIONAL REGULATOR RUTR"/>
    <property type="match status" value="1"/>
</dbReference>